<feature type="region of interest" description="Disordered" evidence="4">
    <location>
        <begin position="314"/>
        <end position="347"/>
    </location>
</feature>
<organism evidence="6 7">
    <name type="scientific">Perkinsus olseni</name>
    <name type="common">Perkinsus atlanticus</name>
    <dbReference type="NCBI Taxonomy" id="32597"/>
    <lineage>
        <taxon>Eukaryota</taxon>
        <taxon>Sar</taxon>
        <taxon>Alveolata</taxon>
        <taxon>Perkinsozoa</taxon>
        <taxon>Perkinsea</taxon>
        <taxon>Perkinsida</taxon>
        <taxon>Perkinsidae</taxon>
        <taxon>Perkinsus</taxon>
    </lineage>
</organism>
<evidence type="ECO:0000256" key="2">
    <source>
        <dbReference type="ARBA" id="ARBA00022771"/>
    </source>
</evidence>
<reference evidence="6 7" key="1">
    <citation type="submission" date="2020-04" db="EMBL/GenBank/DDBJ databases">
        <title>Perkinsus olseni comparative genomics.</title>
        <authorList>
            <person name="Bogema D.R."/>
        </authorList>
    </citation>
    <scope>NUCLEOTIDE SEQUENCE [LARGE SCALE GENOMIC DNA]</scope>
    <source>
        <strain evidence="6 7">ATCC PRA-207</strain>
    </source>
</reference>
<dbReference type="CDD" id="cd15517">
    <property type="entry name" value="PHD_TCF19_like"/>
    <property type="match status" value="1"/>
</dbReference>
<dbReference type="GO" id="GO:0008270">
    <property type="term" value="F:zinc ion binding"/>
    <property type="evidence" value="ECO:0007669"/>
    <property type="project" value="UniProtKB-KW"/>
</dbReference>
<dbReference type="SMART" id="SM00249">
    <property type="entry name" value="PHD"/>
    <property type="match status" value="1"/>
</dbReference>
<accession>A0A7J6RWN1</accession>
<keyword evidence="1" id="KW-0479">Metal-binding</keyword>
<evidence type="ECO:0000259" key="5">
    <source>
        <dbReference type="SMART" id="SM00249"/>
    </source>
</evidence>
<keyword evidence="2" id="KW-0863">Zinc-finger</keyword>
<dbReference type="InterPro" id="IPR019786">
    <property type="entry name" value="Zinc_finger_PHD-type_CS"/>
</dbReference>
<evidence type="ECO:0000313" key="7">
    <source>
        <dbReference type="Proteomes" id="UP000553632"/>
    </source>
</evidence>
<feature type="domain" description="Zinc finger PHD-type" evidence="5">
    <location>
        <begin position="60"/>
        <end position="107"/>
    </location>
</feature>
<dbReference type="Proteomes" id="UP000553632">
    <property type="component" value="Unassembled WGS sequence"/>
</dbReference>
<dbReference type="InterPro" id="IPR011011">
    <property type="entry name" value="Znf_FYVE_PHD"/>
</dbReference>
<dbReference type="Gene3D" id="3.30.40.10">
    <property type="entry name" value="Zinc/RING finger domain, C3HC4 (zinc finger)"/>
    <property type="match status" value="1"/>
</dbReference>
<dbReference type="AlphaFoldDB" id="A0A7J6RWN1"/>
<gene>
    <name evidence="6" type="ORF">FOZ63_025065</name>
</gene>
<feature type="compositionally biased region" description="Basic and acidic residues" evidence="4">
    <location>
        <begin position="334"/>
        <end position="347"/>
    </location>
</feature>
<protein>
    <recommendedName>
        <fullName evidence="5">Zinc finger PHD-type domain-containing protein</fullName>
    </recommendedName>
</protein>
<evidence type="ECO:0000256" key="1">
    <source>
        <dbReference type="ARBA" id="ARBA00022723"/>
    </source>
</evidence>
<dbReference type="InterPro" id="IPR013083">
    <property type="entry name" value="Znf_RING/FYVE/PHD"/>
</dbReference>
<keyword evidence="3" id="KW-0862">Zinc</keyword>
<dbReference type="EMBL" id="JABANO010022446">
    <property type="protein sequence ID" value="KAF4725148.1"/>
    <property type="molecule type" value="Genomic_DNA"/>
</dbReference>
<proteinExistence type="predicted"/>
<sequence length="347" mass="38996">RCRDIFESPEFPPGTPVLPHAADNVVIAPPVEDYIQSTLQMRVFYLVECCRHFMTVYTDMCEICNIPTTLHTDTDSWITCDVCDKWYHQKCARVSPDCTSFVCPICRGDQKADGPYRSPSSSIRQTYDESLRPPLSTLVLEERDVLGRTINQRQRIGIMLVEAAETEDVIPSDLKMGSFPTFQTVDLEEETWHIPEWLKLSEYSLAPKLWELGLSSSVGEPRLPREDAFYDLGKIILPTGLIPNMITVPLGISVLMSDEIDCDYEDYDAIVAVAGAEGVTSGDVVEDHAKDKEAEADGRNNLLLTSLARRLKRLRTTRTTPIRPKLAPSPNVHKPAEQSDQPRKTAK</sequence>
<keyword evidence="7" id="KW-1185">Reference proteome</keyword>
<dbReference type="SUPFAM" id="SSF57903">
    <property type="entry name" value="FYVE/PHD zinc finger"/>
    <property type="match status" value="1"/>
</dbReference>
<name>A0A7J6RWN1_PEROL</name>
<dbReference type="InterPro" id="IPR001965">
    <property type="entry name" value="Znf_PHD"/>
</dbReference>
<feature type="non-terminal residue" evidence="6">
    <location>
        <position position="1"/>
    </location>
</feature>
<feature type="compositionally biased region" description="Low complexity" evidence="4">
    <location>
        <begin position="317"/>
        <end position="326"/>
    </location>
</feature>
<comment type="caution">
    <text evidence="6">The sequence shown here is derived from an EMBL/GenBank/DDBJ whole genome shotgun (WGS) entry which is preliminary data.</text>
</comment>
<evidence type="ECO:0000256" key="3">
    <source>
        <dbReference type="ARBA" id="ARBA00022833"/>
    </source>
</evidence>
<evidence type="ECO:0000256" key="4">
    <source>
        <dbReference type="SAM" id="MobiDB-lite"/>
    </source>
</evidence>
<evidence type="ECO:0000313" key="6">
    <source>
        <dbReference type="EMBL" id="KAF4725148.1"/>
    </source>
</evidence>
<dbReference type="PROSITE" id="PS01359">
    <property type="entry name" value="ZF_PHD_1"/>
    <property type="match status" value="1"/>
</dbReference>